<proteinExistence type="inferred from homology"/>
<feature type="transmembrane region" description="Helical" evidence="7">
    <location>
        <begin position="644"/>
        <end position="661"/>
    </location>
</feature>
<feature type="coiled-coil region" evidence="6">
    <location>
        <begin position="58"/>
        <end position="134"/>
    </location>
</feature>
<evidence type="ECO:0000256" key="3">
    <source>
        <dbReference type="ARBA" id="ARBA00006646"/>
    </source>
</evidence>
<keyword evidence="10" id="KW-1185">Reference proteome</keyword>
<dbReference type="PANTHER" id="PTHR37813:SF1">
    <property type="entry name" value="FELS-2 PROPHAGE PROTEIN"/>
    <property type="match status" value="1"/>
</dbReference>
<dbReference type="RefSeq" id="WP_133429627.1">
    <property type="nucleotide sequence ID" value="NZ_BMCC01000001.1"/>
</dbReference>
<feature type="transmembrane region" description="Helical" evidence="7">
    <location>
        <begin position="681"/>
        <end position="702"/>
    </location>
</feature>
<keyword evidence="5" id="KW-0378">Hydrolase</keyword>
<keyword evidence="5" id="KW-0645">Protease</keyword>
<sequence length="1314" mass="141503">MTERIRGLSIGLDLDSTGIDRSLGAIKRSFKDLNGSLKTNLNNFKYTEKSVDSYGQAIEDLSGTIKNQQKNVSGLKAKMDELTAAGKSHTAEASKIRQEYNKQADNLNLLERQLSNTKNEMKAFQREQELASSKWTILGGSLDKIGGKLTSVGDKFKQVGGQLTMGLTTSIGALGVGALQATADYEAAASQFTQVFGDMEKDASASLDKISKETGLLPNSLRGTFTQIAAFAKTTGSDTEQALDISSRATLAAADSAAFYDKNISEVTESLQSYLKGNYENDSALGISSTETTRNAKANELYSKSFNDLSESQKQLTLLAMVEDGNKLSGALGQASRESDTLNTQLSNVKTSAKDFLAEIGKPVLPLAVEALKSMTSVVKSAATWFKGLGDGAQVAILAFGGFLAALGPVITVAGVLAGSLGSILSLLSPLGPAIAEAGGMAGFFASKFGLIRSIFMAFTGPVGLTIGVITLLGAAFVTAYKKSETFRNIVNGAINGVIGAFNRIKGVFTGVLAMFKGDWLGGATILQKLGFTPEQIIGVENFVISIMYKFHLLKESLMIIFNAIKTFAMSIISQIKTFWAQNGTMIMQAVQNIGNAIKIAFNAIWTVIKFVLDKIWAIMKFVWPAVKMLIVSTWDNIKNTIKAALDIIFGVMKIFGGLFTGNWKKMWEGIKQVLKGALTFVWNFIQLTLLGKIMGVAKVFMGLFRGLFKGGLNVVSSIFKNVLSFIFNLIKNIFGGIGRFLSGSINGLKNLFSSGWSFIKNTTVNSITALFNGAKNIFNRLWNTTRSIMTQLRDFIGNIWGSIKNKAINMASGLWSGVRNTFNNMKNGLKGIVDKIKDHVTGMTNAVKNGVNGLIKGINKVGSVIGLPGIPTFHTGTTHTHENIVKNGKIAQGTMAIVGDKGRGNGKGGFRNEIIEYPNGKRVLTPDRDTMTYLPKGSRVFNGAQTQQILPHFDSGTMWGGFKDKLANGYNSVKDIAGSITKKIGDVMEYATDPGKLFEKIIGALGFDGFKNMKGSFIGDFARGLFSKMKSAVVKMLKGGLDTSGGVGKGGVLDPSLINYHFGRTAAYTAATGRPYHEGVDFPFVYKKIGTPMSGTVKRQSFMNGGYGNWVKVVAGAVELIFAHLKNFSATPADGTKIKAGETIGLTGNTGFSTGPHLHFGRRVNGVDVDPEPWLKSLKSKGGFTKSADKNRFATGGFIKNPGWYNIAEGGYPEWVIPTDPSRRSEAMAMIAMAANQIQGNATVGNKRPAQMNISNASDDTLLNAVLEQNDYLREIVRLVTGIEAKPPIDGRGLAKGLDREIKSMNRLRERYE</sequence>
<keyword evidence="6" id="KW-0175">Coiled coil</keyword>
<name>A0A4R6BNX0_9STAP</name>
<dbReference type="InterPro" id="IPR016047">
    <property type="entry name" value="M23ase_b-sheet_dom"/>
</dbReference>
<dbReference type="EMBL" id="SCWE01000001">
    <property type="protein sequence ID" value="TDM03531.1"/>
    <property type="molecule type" value="Genomic_DNA"/>
</dbReference>
<keyword evidence="7" id="KW-0812">Transmembrane</keyword>
<dbReference type="Gene3D" id="1.10.287.1490">
    <property type="match status" value="1"/>
</dbReference>
<feature type="domain" description="M23ase beta-sheet core" evidence="8">
    <location>
        <begin position="1077"/>
        <end position="1172"/>
    </location>
</feature>
<evidence type="ECO:0000313" key="9">
    <source>
        <dbReference type="EMBL" id="TDM03531.1"/>
    </source>
</evidence>
<dbReference type="Gene3D" id="1.20.120.20">
    <property type="entry name" value="Apolipoprotein"/>
    <property type="match status" value="2"/>
</dbReference>
<dbReference type="PANTHER" id="PTHR37813">
    <property type="entry name" value="FELS-2 PROPHAGE PROTEIN"/>
    <property type="match status" value="1"/>
</dbReference>
<comment type="cofactor">
    <cofactor evidence="2">
        <name>Zn(2+)</name>
        <dbReference type="ChEBI" id="CHEBI:29105"/>
    </cofactor>
</comment>
<dbReference type="GO" id="GO:0006508">
    <property type="term" value="P:proteolysis"/>
    <property type="evidence" value="ECO:0007669"/>
    <property type="project" value="UniProtKB-KW"/>
</dbReference>
<dbReference type="GO" id="GO:0008237">
    <property type="term" value="F:metallopeptidase activity"/>
    <property type="evidence" value="ECO:0007669"/>
    <property type="project" value="UniProtKB-KW"/>
</dbReference>
<dbReference type="InterPro" id="IPR016024">
    <property type="entry name" value="ARM-type_fold"/>
</dbReference>
<keyword evidence="7" id="KW-1133">Transmembrane helix</keyword>
<keyword evidence="5" id="KW-0482">Metalloprotease</keyword>
<gene>
    <name evidence="9" type="ORF">ERX37_05450</name>
</gene>
<evidence type="ECO:0000256" key="1">
    <source>
        <dbReference type="ARBA" id="ARBA00001667"/>
    </source>
</evidence>
<comment type="catalytic activity">
    <reaction evidence="1">
        <text>Hydrolysis of the -Gly-|-Gly- bond in the pentaglycine inter-peptide link joining staphylococcal cell wall peptidoglycans.</text>
        <dbReference type="EC" id="3.4.24.75"/>
    </reaction>
</comment>
<dbReference type="Proteomes" id="UP000295328">
    <property type="component" value="Unassembled WGS sequence"/>
</dbReference>
<evidence type="ECO:0000313" key="10">
    <source>
        <dbReference type="Proteomes" id="UP000295328"/>
    </source>
</evidence>
<dbReference type="EC" id="3.4.24.75" evidence="4"/>
<evidence type="ECO:0000256" key="7">
    <source>
        <dbReference type="SAM" id="Phobius"/>
    </source>
</evidence>
<reference evidence="9 10" key="1">
    <citation type="submission" date="2019-01" db="EMBL/GenBank/DDBJ databases">
        <title>Draft genome sequences of the type strains of six Macrococcus species.</title>
        <authorList>
            <person name="Mazhar S."/>
            <person name="Altermann E."/>
            <person name="Hill C."/>
            <person name="Mcauliffe O."/>
        </authorList>
    </citation>
    <scope>NUCLEOTIDE SEQUENCE [LARGE SCALE GENOMIC DNA]</scope>
    <source>
        <strain evidence="9 10">CCM4809</strain>
    </source>
</reference>
<comment type="caution">
    <text evidence="9">The sequence shown here is derived from an EMBL/GenBank/DDBJ whole genome shotgun (WGS) entry which is preliminary data.</text>
</comment>
<feature type="transmembrane region" description="Helical" evidence="7">
    <location>
        <begin position="558"/>
        <end position="580"/>
    </location>
</feature>
<evidence type="ECO:0000259" key="8">
    <source>
        <dbReference type="Pfam" id="PF01551"/>
    </source>
</evidence>
<feature type="transmembrane region" description="Helical" evidence="7">
    <location>
        <begin position="455"/>
        <end position="478"/>
    </location>
</feature>
<evidence type="ECO:0000256" key="4">
    <source>
        <dbReference type="ARBA" id="ARBA00012322"/>
    </source>
</evidence>
<protein>
    <recommendedName>
        <fullName evidence="4">lysostaphin</fullName>
        <ecNumber evidence="4">3.4.24.75</ecNumber>
    </recommendedName>
</protein>
<dbReference type="OrthoDB" id="28713at2"/>
<feature type="transmembrane region" description="Helical" evidence="7">
    <location>
        <begin position="600"/>
        <end position="624"/>
    </location>
</feature>
<evidence type="ECO:0000256" key="2">
    <source>
        <dbReference type="ARBA" id="ARBA00001947"/>
    </source>
</evidence>
<evidence type="ECO:0000256" key="5">
    <source>
        <dbReference type="ARBA" id="ARBA00023049"/>
    </source>
</evidence>
<evidence type="ECO:0000256" key="6">
    <source>
        <dbReference type="SAM" id="Coils"/>
    </source>
</evidence>
<dbReference type="SUPFAM" id="SSF51261">
    <property type="entry name" value="Duplicated hybrid motif"/>
    <property type="match status" value="1"/>
</dbReference>
<keyword evidence="7" id="KW-0472">Membrane</keyword>
<dbReference type="InterPro" id="IPR011055">
    <property type="entry name" value="Dup_hybrid_motif"/>
</dbReference>
<feature type="transmembrane region" description="Helical" evidence="7">
    <location>
        <begin position="395"/>
        <end position="421"/>
    </location>
</feature>
<comment type="similarity">
    <text evidence="3">Belongs to the peptidase M23B family.</text>
</comment>
<accession>A0A4R6BNX0</accession>
<dbReference type="SUPFAM" id="SSF48371">
    <property type="entry name" value="ARM repeat"/>
    <property type="match status" value="1"/>
</dbReference>
<dbReference type="Gene3D" id="2.70.70.10">
    <property type="entry name" value="Glucose Permease (Domain IIA)"/>
    <property type="match status" value="1"/>
</dbReference>
<organism evidence="9 10">
    <name type="scientific">Macrococcus hajekii</name>
    <dbReference type="NCBI Taxonomy" id="198482"/>
    <lineage>
        <taxon>Bacteria</taxon>
        <taxon>Bacillati</taxon>
        <taxon>Bacillota</taxon>
        <taxon>Bacilli</taxon>
        <taxon>Bacillales</taxon>
        <taxon>Staphylococcaceae</taxon>
        <taxon>Macrococcus</taxon>
    </lineage>
</organism>
<dbReference type="CDD" id="cd12797">
    <property type="entry name" value="M23_peptidase"/>
    <property type="match status" value="1"/>
</dbReference>
<dbReference type="Pfam" id="PF01551">
    <property type="entry name" value="Peptidase_M23"/>
    <property type="match status" value="1"/>
</dbReference>